<dbReference type="Gene3D" id="3.30.110.70">
    <property type="entry name" value="Hypothetical protein apc22750. Chain B"/>
    <property type="match status" value="1"/>
</dbReference>
<evidence type="ECO:0000313" key="2">
    <source>
        <dbReference type="EMBL" id="GCE06274.1"/>
    </source>
</evidence>
<gene>
    <name evidence="2" type="ORF">KDAU_36030</name>
</gene>
<reference evidence="3" key="1">
    <citation type="submission" date="2018-12" db="EMBL/GenBank/DDBJ databases">
        <title>Tengunoibacter tsumagoiensis gen. nov., sp. nov., Dictyobacter kobayashii sp. nov., D. alpinus sp. nov., and D. joshuensis sp. nov. and description of Dictyobacteraceae fam. nov. within the order Ktedonobacterales isolated from Tengu-no-mugimeshi.</title>
        <authorList>
            <person name="Wang C.M."/>
            <person name="Zheng Y."/>
            <person name="Sakai Y."/>
            <person name="Toyoda A."/>
            <person name="Minakuchi Y."/>
            <person name="Abe K."/>
            <person name="Yokota A."/>
            <person name="Yabe S."/>
        </authorList>
    </citation>
    <scope>NUCLEOTIDE SEQUENCE [LARGE SCALE GENOMIC DNA]</scope>
    <source>
        <strain evidence="3">S-27</strain>
    </source>
</reference>
<name>A0A401ZHB3_9CHLR</name>
<dbReference type="InterPro" id="IPR002765">
    <property type="entry name" value="UPF0145_YbjQ-like"/>
</dbReference>
<dbReference type="PANTHER" id="PTHR34068">
    <property type="entry name" value="UPF0145 PROTEIN YBJQ"/>
    <property type="match status" value="1"/>
</dbReference>
<dbReference type="EMBL" id="BIFQ01000001">
    <property type="protein sequence ID" value="GCE06274.1"/>
    <property type="molecule type" value="Genomic_DNA"/>
</dbReference>
<dbReference type="Pfam" id="PF01906">
    <property type="entry name" value="YbjQ_1"/>
    <property type="match status" value="1"/>
</dbReference>
<keyword evidence="3" id="KW-1185">Reference proteome</keyword>
<comment type="similarity">
    <text evidence="1">Belongs to the UPF0145 family.</text>
</comment>
<protein>
    <submittedName>
        <fullName evidence="2">Uncharacterized protein</fullName>
    </submittedName>
</protein>
<accession>A0A401ZHB3</accession>
<evidence type="ECO:0000256" key="1">
    <source>
        <dbReference type="ARBA" id="ARBA00010751"/>
    </source>
</evidence>
<dbReference type="Proteomes" id="UP000287224">
    <property type="component" value="Unassembled WGS sequence"/>
</dbReference>
<dbReference type="InterPro" id="IPR035439">
    <property type="entry name" value="UPF0145_dom_sf"/>
</dbReference>
<proteinExistence type="inferred from homology"/>
<sequence>MYCFLEKARETRMNGPRHAMEVKPGYRGRAFTSDLSGQEFWLVVDKGFQPLGLVIGNCIYSMGAVRNWLVGIKGNFQGELKEYSELMYQARELAISRMQFEADQLGADGVIGADIKVEFMHNNEWMEVTAIGTAVRYVGAGPNLPPTNQGRVVIPTN</sequence>
<dbReference type="AlphaFoldDB" id="A0A401ZHB3"/>
<comment type="caution">
    <text evidence="2">The sequence shown here is derived from an EMBL/GenBank/DDBJ whole genome shotgun (WGS) entry which is preliminary data.</text>
</comment>
<organism evidence="2 3">
    <name type="scientific">Dictyobacter aurantiacus</name>
    <dbReference type="NCBI Taxonomy" id="1936993"/>
    <lineage>
        <taxon>Bacteria</taxon>
        <taxon>Bacillati</taxon>
        <taxon>Chloroflexota</taxon>
        <taxon>Ktedonobacteria</taxon>
        <taxon>Ktedonobacterales</taxon>
        <taxon>Dictyobacteraceae</taxon>
        <taxon>Dictyobacter</taxon>
    </lineage>
</organism>
<dbReference type="SUPFAM" id="SSF117782">
    <property type="entry name" value="YbjQ-like"/>
    <property type="match status" value="1"/>
</dbReference>
<evidence type="ECO:0000313" key="3">
    <source>
        <dbReference type="Proteomes" id="UP000287224"/>
    </source>
</evidence>